<evidence type="ECO:0000313" key="4">
    <source>
        <dbReference type="Proteomes" id="UP000468668"/>
    </source>
</evidence>
<keyword evidence="2" id="KW-0472">Membrane</keyword>
<comment type="caution">
    <text evidence="3">The sequence shown here is derived from an EMBL/GenBank/DDBJ whole genome shotgun (WGS) entry which is preliminary data.</text>
</comment>
<feature type="transmembrane region" description="Helical" evidence="2">
    <location>
        <begin position="148"/>
        <end position="167"/>
    </location>
</feature>
<evidence type="ECO:0000256" key="1">
    <source>
        <dbReference type="SAM" id="MobiDB-lite"/>
    </source>
</evidence>
<accession>A0A6N6NP81</accession>
<dbReference type="InterPro" id="IPR036259">
    <property type="entry name" value="MFS_trans_sf"/>
</dbReference>
<feature type="transmembrane region" description="Helical" evidence="2">
    <location>
        <begin position="6"/>
        <end position="24"/>
    </location>
</feature>
<keyword evidence="2" id="KW-1133">Transmembrane helix</keyword>
<feature type="transmembrane region" description="Helical" evidence="2">
    <location>
        <begin position="67"/>
        <end position="87"/>
    </location>
</feature>
<protein>
    <submittedName>
        <fullName evidence="3">Uncharacterized protein</fullName>
    </submittedName>
</protein>
<feature type="transmembrane region" description="Helical" evidence="2">
    <location>
        <begin position="118"/>
        <end position="136"/>
    </location>
</feature>
<reference evidence="3 4" key="1">
    <citation type="submission" date="2019-09" db="EMBL/GenBank/DDBJ databases">
        <title>Whole genome shotgun sequencing (WGS) of Ellagibacter isourolithinifaciens DSM 104140(T) and Adlercreutzia muris DSM 29508(T).</title>
        <authorList>
            <person name="Stoll D.A."/>
            <person name="Danylec N."/>
            <person name="Huch M."/>
        </authorList>
    </citation>
    <scope>NUCLEOTIDE SEQUENCE [LARGE SCALE GENOMIC DNA]</scope>
    <source>
        <strain evidence="3 4">DSM 104140</strain>
    </source>
</reference>
<keyword evidence="4" id="KW-1185">Reference proteome</keyword>
<evidence type="ECO:0000256" key="2">
    <source>
        <dbReference type="SAM" id="Phobius"/>
    </source>
</evidence>
<name>A0A6N6NP81_9ACTN</name>
<organism evidence="3 4">
    <name type="scientific">Ellagibacter isourolithinifaciens</name>
    <dbReference type="NCBI Taxonomy" id="2137581"/>
    <lineage>
        <taxon>Bacteria</taxon>
        <taxon>Bacillati</taxon>
        <taxon>Actinomycetota</taxon>
        <taxon>Coriobacteriia</taxon>
        <taxon>Eggerthellales</taxon>
        <taxon>Eggerthellaceae</taxon>
        <taxon>Ellagibacter</taxon>
    </lineage>
</organism>
<keyword evidence="2" id="KW-0812">Transmembrane</keyword>
<dbReference type="GeneID" id="98656874"/>
<dbReference type="EMBL" id="WAJR01000001">
    <property type="protein sequence ID" value="KAB1642894.1"/>
    <property type="molecule type" value="Genomic_DNA"/>
</dbReference>
<proteinExistence type="predicted"/>
<gene>
    <name evidence="3" type="ORF">F8C90_00470</name>
</gene>
<evidence type="ECO:0000313" key="3">
    <source>
        <dbReference type="EMBL" id="KAB1642894.1"/>
    </source>
</evidence>
<dbReference type="RefSeq" id="WP_158048480.1">
    <property type="nucleotide sequence ID" value="NZ_WAJR01000001.1"/>
</dbReference>
<dbReference type="SUPFAM" id="SSF103473">
    <property type="entry name" value="MFS general substrate transporter"/>
    <property type="match status" value="1"/>
</dbReference>
<feature type="transmembrane region" description="Helical" evidence="2">
    <location>
        <begin position="93"/>
        <end position="111"/>
    </location>
</feature>
<feature type="region of interest" description="Disordered" evidence="1">
    <location>
        <begin position="215"/>
        <end position="239"/>
    </location>
</feature>
<sequence>MPWVLIILIVVVAIGLFGFLSSKVDELSGIGREHTAGSFRWPHGKVVRTRILSAEKEHERGEIAKKVLLPCIVIAAVCAVLTMFGPVVSYGNVLTVASLLASLVIATLVCGKSDAGRAFCYAVAGLGIACTVLILITRAYVSVSTAEVNAFTAIFGAVGASVGAAILPARVTFAREFADETVGCVRLSQRTAAAALLLDLQDKEWEVPEHVREQAKRLEKRSKVSPAAASQPPSRKNEE</sequence>
<dbReference type="Proteomes" id="UP000468668">
    <property type="component" value="Unassembled WGS sequence"/>
</dbReference>
<dbReference type="AlphaFoldDB" id="A0A6N6NP81"/>